<organism evidence="7 8">
    <name type="scientific">Saccharothrix hoggarensis</name>
    <dbReference type="NCBI Taxonomy" id="913853"/>
    <lineage>
        <taxon>Bacteria</taxon>
        <taxon>Bacillati</taxon>
        <taxon>Actinomycetota</taxon>
        <taxon>Actinomycetes</taxon>
        <taxon>Pseudonocardiales</taxon>
        <taxon>Pseudonocardiaceae</taxon>
        <taxon>Saccharothrix</taxon>
    </lineage>
</organism>
<dbReference type="Gene3D" id="3.30.300.30">
    <property type="match status" value="1"/>
</dbReference>
<dbReference type="Pfam" id="PF00501">
    <property type="entry name" value="AMP-binding"/>
    <property type="match status" value="1"/>
</dbReference>
<dbReference type="Pfam" id="PF13193">
    <property type="entry name" value="AMP-binding_C"/>
    <property type="match status" value="1"/>
</dbReference>
<reference evidence="8" key="1">
    <citation type="journal article" date="2019" name="Int. J. Syst. Evol. Microbiol.">
        <title>The Global Catalogue of Microorganisms (GCM) 10K type strain sequencing project: providing services to taxonomists for standard genome sequencing and annotation.</title>
        <authorList>
            <consortium name="The Broad Institute Genomics Platform"/>
            <consortium name="The Broad Institute Genome Sequencing Center for Infectious Disease"/>
            <person name="Wu L."/>
            <person name="Ma J."/>
        </authorList>
    </citation>
    <scope>NUCLEOTIDE SEQUENCE [LARGE SCALE GENOMIC DNA]</scope>
    <source>
        <strain evidence="8">CCUG 60214</strain>
    </source>
</reference>
<keyword evidence="4" id="KW-0067">ATP-binding</keyword>
<dbReference type="Proteomes" id="UP001597168">
    <property type="component" value="Unassembled WGS sequence"/>
</dbReference>
<feature type="domain" description="AMP-binding enzyme C-terminal" evidence="6">
    <location>
        <begin position="433"/>
        <end position="511"/>
    </location>
</feature>
<name>A0ABW3R3U8_9PSEU</name>
<dbReference type="InterPro" id="IPR045851">
    <property type="entry name" value="AMP-bd_C_sf"/>
</dbReference>
<dbReference type="EMBL" id="JBHTLK010000265">
    <property type="protein sequence ID" value="MFD1151688.1"/>
    <property type="molecule type" value="Genomic_DNA"/>
</dbReference>
<protein>
    <submittedName>
        <fullName evidence="7">Acyl-CoA synthetase</fullName>
    </submittedName>
</protein>
<comment type="caution">
    <text evidence="7">The sequence shown here is derived from an EMBL/GenBank/DDBJ whole genome shotgun (WGS) entry which is preliminary data.</text>
</comment>
<gene>
    <name evidence="7" type="ORF">ACFQ3T_31525</name>
</gene>
<accession>A0ABW3R3U8</accession>
<dbReference type="InterPro" id="IPR051087">
    <property type="entry name" value="Mitochondrial_ACSM"/>
</dbReference>
<dbReference type="InterPro" id="IPR025110">
    <property type="entry name" value="AMP-bd_C"/>
</dbReference>
<proteinExistence type="inferred from homology"/>
<dbReference type="RefSeq" id="WP_380728923.1">
    <property type="nucleotide sequence ID" value="NZ_JBHTLK010000265.1"/>
</dbReference>
<dbReference type="SUPFAM" id="SSF56801">
    <property type="entry name" value="Acetyl-CoA synthetase-like"/>
    <property type="match status" value="1"/>
</dbReference>
<keyword evidence="3" id="KW-0547">Nucleotide-binding</keyword>
<evidence type="ECO:0000256" key="3">
    <source>
        <dbReference type="ARBA" id="ARBA00022741"/>
    </source>
</evidence>
<evidence type="ECO:0000259" key="6">
    <source>
        <dbReference type="Pfam" id="PF13193"/>
    </source>
</evidence>
<evidence type="ECO:0000256" key="1">
    <source>
        <dbReference type="ARBA" id="ARBA00006432"/>
    </source>
</evidence>
<dbReference type="Gene3D" id="3.40.50.12780">
    <property type="entry name" value="N-terminal domain of ligase-like"/>
    <property type="match status" value="1"/>
</dbReference>
<keyword evidence="8" id="KW-1185">Reference proteome</keyword>
<keyword evidence="2" id="KW-0436">Ligase</keyword>
<evidence type="ECO:0000256" key="2">
    <source>
        <dbReference type="ARBA" id="ARBA00022598"/>
    </source>
</evidence>
<dbReference type="PANTHER" id="PTHR43605:SF10">
    <property type="entry name" value="ACYL-COA SYNTHETASE MEDIUM CHAIN FAMILY MEMBER 3"/>
    <property type="match status" value="1"/>
</dbReference>
<dbReference type="PANTHER" id="PTHR43605">
    <property type="entry name" value="ACYL-COENZYME A SYNTHETASE"/>
    <property type="match status" value="1"/>
</dbReference>
<dbReference type="InterPro" id="IPR000873">
    <property type="entry name" value="AMP-dep_synth/lig_dom"/>
</dbReference>
<evidence type="ECO:0000259" key="5">
    <source>
        <dbReference type="Pfam" id="PF00501"/>
    </source>
</evidence>
<evidence type="ECO:0000313" key="7">
    <source>
        <dbReference type="EMBL" id="MFD1151688.1"/>
    </source>
</evidence>
<sequence>MTDATEEFRAARDVLLAHREDLDRARAEFRWPRAPEFNWALDWFDVVARDNDREALRVVGVAALTFAELSRRSSQVARWLRDLGVRRGDVVLLMCGTRPELWEVTLAAMKLGAVLTPTYPTATPAEIADRFARAGVRHVVAEEGLVERFADVRVPGLRVALGEVGGWVSYSDSTAAPAEFAPDGPTHRDDPLFTYFTSGTTSQPKLIRHTHASYPVGHLSSLYWNGLKPGDVHLNVASPGWAKHPWSSLFVPWAAEATVLAVPTPEPAAVLDALHAHRATSVCAPPPVWRGLVRHGLGDRPAALREATTAGEPLNPDLFHAVRDRWGISLRDGYGQTEATGMIGTTPGGRARPGVLGRPLPGYDIVLLGPDGAPGDEGEISVDLANRPAGIPAGEGYYRTGDLGVRHADGTITCLGRVDDVFKSFDHRISPHELERVLCLHPDVADAAVVPVPHPIGMWAPKAFVVRKPSATADADVATGVFDHVALELPPEKAVAEIEFVDVLPRTASGKVQRARLRDAVPGVVYEADSSTASLSRRP</sequence>
<evidence type="ECO:0000256" key="4">
    <source>
        <dbReference type="ARBA" id="ARBA00022840"/>
    </source>
</evidence>
<evidence type="ECO:0000313" key="8">
    <source>
        <dbReference type="Proteomes" id="UP001597168"/>
    </source>
</evidence>
<feature type="domain" description="AMP-dependent synthetase/ligase" evidence="5">
    <location>
        <begin position="46"/>
        <end position="382"/>
    </location>
</feature>
<comment type="similarity">
    <text evidence="1">Belongs to the ATP-dependent AMP-binding enzyme family.</text>
</comment>
<dbReference type="InterPro" id="IPR042099">
    <property type="entry name" value="ANL_N_sf"/>
</dbReference>